<protein>
    <recommendedName>
        <fullName evidence="1">Glycosyltransferase 2-like domain-containing protein</fullName>
    </recommendedName>
</protein>
<dbReference type="GO" id="GO:0016758">
    <property type="term" value="F:hexosyltransferase activity"/>
    <property type="evidence" value="ECO:0007669"/>
    <property type="project" value="UniProtKB-ARBA"/>
</dbReference>
<dbReference type="InterPro" id="IPR029044">
    <property type="entry name" value="Nucleotide-diphossugar_trans"/>
</dbReference>
<organism evidence="2 3">
    <name type="scientific">[Collinsella] massiliensis</name>
    <dbReference type="NCBI Taxonomy" id="1232426"/>
    <lineage>
        <taxon>Bacteria</taxon>
        <taxon>Bacillati</taxon>
        <taxon>Actinomycetota</taxon>
        <taxon>Coriobacteriia</taxon>
        <taxon>Coriobacteriales</taxon>
        <taxon>Coriobacteriaceae</taxon>
        <taxon>Enorma</taxon>
    </lineage>
</organism>
<reference evidence="3" key="1">
    <citation type="submission" date="2017-04" db="EMBL/GenBank/DDBJ databases">
        <title>Function of individual gut microbiota members based on whole genome sequencing of pure cultures obtained from chicken caecum.</title>
        <authorList>
            <person name="Medvecky M."/>
            <person name="Cejkova D."/>
            <person name="Polansky O."/>
            <person name="Karasova D."/>
            <person name="Kubasova T."/>
            <person name="Cizek A."/>
            <person name="Rychlik I."/>
        </authorList>
    </citation>
    <scope>NUCLEOTIDE SEQUENCE [LARGE SCALE GENOMIC DNA]</scope>
    <source>
        <strain evidence="3">An5</strain>
    </source>
</reference>
<dbReference type="InterPro" id="IPR001173">
    <property type="entry name" value="Glyco_trans_2-like"/>
</dbReference>
<dbReference type="EMBL" id="NFIE01000006">
    <property type="protein sequence ID" value="OUN89026.1"/>
    <property type="molecule type" value="Genomic_DNA"/>
</dbReference>
<dbReference type="OrthoDB" id="1666828at2"/>
<comment type="caution">
    <text evidence="2">The sequence shown here is derived from an EMBL/GenBank/DDBJ whole genome shotgun (WGS) entry which is preliminary data.</text>
</comment>
<gene>
    <name evidence="2" type="ORF">B5G02_03355</name>
</gene>
<dbReference type="AlphaFoldDB" id="A0A1Y3XTV9"/>
<dbReference type="RefSeq" id="WP_094335188.1">
    <property type="nucleotide sequence ID" value="NZ_NFIE01000006.1"/>
</dbReference>
<sequence>MHQGKEPSSEKKLVSVIVPCYKVEQYLPRCLDSLVAQTLENIEIICINDGSPDRCIDILRAYEEKNPSKMVVIDKQNEGVWRGRQDAIAIARGEYIGFVDSDDYVAPTFCESLYKAAKSNNSDLTVCGFYRVDVESGEILTEEMTEHRESFSVKEHPELLLQLNGAPWNKLFKASLLKSMYDFENPPKIFDDMMMHLLVYPDVAHVSFVPEALVYYLIRSDSIMTTIDESKIASTYEAMKKVREHYQDRRVSTKLMSFLDSAAFLHLGISLMFRISCDKNANMKDALRQNKLFLDKNFPRWNTSKDISFSNAVRYGGPFRNMYFGKLIYKMHLMPIALTCYRFMINKLGIDIKW</sequence>
<dbReference type="PANTHER" id="PTHR22916">
    <property type="entry name" value="GLYCOSYLTRANSFERASE"/>
    <property type="match status" value="1"/>
</dbReference>
<dbReference type="Pfam" id="PF00535">
    <property type="entry name" value="Glycos_transf_2"/>
    <property type="match status" value="1"/>
</dbReference>
<evidence type="ECO:0000259" key="1">
    <source>
        <dbReference type="Pfam" id="PF00535"/>
    </source>
</evidence>
<accession>A0A1Y3XTV9</accession>
<keyword evidence="3" id="KW-1185">Reference proteome</keyword>
<evidence type="ECO:0000313" key="3">
    <source>
        <dbReference type="Proteomes" id="UP000195781"/>
    </source>
</evidence>
<feature type="domain" description="Glycosyltransferase 2-like" evidence="1">
    <location>
        <begin position="15"/>
        <end position="173"/>
    </location>
</feature>
<dbReference type="PANTHER" id="PTHR22916:SF3">
    <property type="entry name" value="UDP-GLCNAC:BETAGAL BETA-1,3-N-ACETYLGLUCOSAMINYLTRANSFERASE-LIKE PROTEIN 1"/>
    <property type="match status" value="1"/>
</dbReference>
<dbReference type="Gene3D" id="3.90.550.10">
    <property type="entry name" value="Spore Coat Polysaccharide Biosynthesis Protein SpsA, Chain A"/>
    <property type="match status" value="1"/>
</dbReference>
<proteinExistence type="predicted"/>
<evidence type="ECO:0000313" key="2">
    <source>
        <dbReference type="EMBL" id="OUN89026.1"/>
    </source>
</evidence>
<dbReference type="Proteomes" id="UP000195781">
    <property type="component" value="Unassembled WGS sequence"/>
</dbReference>
<dbReference type="CDD" id="cd00761">
    <property type="entry name" value="Glyco_tranf_GTA_type"/>
    <property type="match status" value="1"/>
</dbReference>
<dbReference type="SUPFAM" id="SSF53448">
    <property type="entry name" value="Nucleotide-diphospho-sugar transferases"/>
    <property type="match status" value="1"/>
</dbReference>
<name>A0A1Y3XTV9_9ACTN</name>